<reference evidence="2 3" key="1">
    <citation type="submission" date="2022-04" db="EMBL/GenBank/DDBJ databases">
        <title>Spirosoma sp. strain RP8 genome sequencing and assembly.</title>
        <authorList>
            <person name="Jung Y."/>
        </authorList>
    </citation>
    <scope>NUCLEOTIDE SEQUENCE [LARGE SCALE GENOMIC DNA]</scope>
    <source>
        <strain evidence="2 3">RP8</strain>
    </source>
</reference>
<dbReference type="Proteomes" id="UP001202180">
    <property type="component" value="Unassembled WGS sequence"/>
</dbReference>
<dbReference type="EMBL" id="JALPRF010000001">
    <property type="protein sequence ID" value="MCK8491962.1"/>
    <property type="molecule type" value="Genomic_DNA"/>
</dbReference>
<organism evidence="2 3">
    <name type="scientific">Spirosoma liriopis</name>
    <dbReference type="NCBI Taxonomy" id="2937440"/>
    <lineage>
        <taxon>Bacteria</taxon>
        <taxon>Pseudomonadati</taxon>
        <taxon>Bacteroidota</taxon>
        <taxon>Cytophagia</taxon>
        <taxon>Cytophagales</taxon>
        <taxon>Cytophagaceae</taxon>
        <taxon>Spirosoma</taxon>
    </lineage>
</organism>
<comment type="caution">
    <text evidence="2">The sequence shown here is derived from an EMBL/GenBank/DDBJ whole genome shotgun (WGS) entry which is preliminary data.</text>
</comment>
<proteinExistence type="predicted"/>
<name>A0ABT0HJA4_9BACT</name>
<dbReference type="InterPro" id="IPR036568">
    <property type="entry name" value="GGCT-like_sf"/>
</dbReference>
<dbReference type="CDD" id="cd06661">
    <property type="entry name" value="GGCT_like"/>
    <property type="match status" value="1"/>
</dbReference>
<protein>
    <submittedName>
        <fullName evidence="2">Gamma-glutamylcyclotransferase</fullName>
    </submittedName>
</protein>
<dbReference type="SUPFAM" id="SSF110857">
    <property type="entry name" value="Gamma-glutamyl cyclotransferase-like"/>
    <property type="match status" value="1"/>
</dbReference>
<dbReference type="RefSeq" id="WP_248476544.1">
    <property type="nucleotide sequence ID" value="NZ_JALPRF010000001.1"/>
</dbReference>
<evidence type="ECO:0000313" key="2">
    <source>
        <dbReference type="EMBL" id="MCK8491962.1"/>
    </source>
</evidence>
<evidence type="ECO:0000313" key="3">
    <source>
        <dbReference type="Proteomes" id="UP001202180"/>
    </source>
</evidence>
<dbReference type="Pfam" id="PF06094">
    <property type="entry name" value="GGACT"/>
    <property type="match status" value="1"/>
</dbReference>
<evidence type="ECO:0000259" key="1">
    <source>
        <dbReference type="Pfam" id="PF06094"/>
    </source>
</evidence>
<dbReference type="InterPro" id="IPR013024">
    <property type="entry name" value="GGCT-like"/>
</dbReference>
<feature type="domain" description="Gamma-glutamylcyclotransferase AIG2-like" evidence="1">
    <location>
        <begin position="8"/>
        <end position="132"/>
    </location>
</feature>
<dbReference type="InterPro" id="IPR009288">
    <property type="entry name" value="AIG2-like_dom"/>
</dbReference>
<dbReference type="Gene3D" id="3.10.490.10">
    <property type="entry name" value="Gamma-glutamyl cyclotransferase-like"/>
    <property type="match status" value="1"/>
</dbReference>
<accession>A0ABT0HJA4</accession>
<sequence>MIDTCDFLFVYGTLRPNFDNAFAQYLRQRAQYVGEGSFPGRLFDLGSYPGAVLQHNASAEVLGSVFDIQKNKETILTYLDYYEGVGPAFEPPTEYLRVIVPVLFNGKSIDCWAYLYNHAFDGKLLIESGDYCLYVDQAK</sequence>
<gene>
    <name evidence="2" type="ORF">M0L20_08885</name>
</gene>
<keyword evidence="3" id="KW-1185">Reference proteome</keyword>